<dbReference type="PANTHER" id="PTHR34478">
    <property type="entry name" value="PROTEIN LEMA"/>
    <property type="match status" value="1"/>
</dbReference>
<evidence type="ECO:0000256" key="5">
    <source>
        <dbReference type="ARBA" id="ARBA00023136"/>
    </source>
</evidence>
<proteinExistence type="inferred from homology"/>
<evidence type="ECO:0000256" key="3">
    <source>
        <dbReference type="ARBA" id="ARBA00022692"/>
    </source>
</evidence>
<keyword evidence="7" id="KW-1185">Reference proteome</keyword>
<comment type="caution">
    <text evidence="6">The sequence shown here is derived from an EMBL/GenBank/DDBJ whole genome shotgun (WGS) entry which is preliminary data.</text>
</comment>
<dbReference type="AlphaFoldDB" id="H1PZP4"/>
<dbReference type="eggNOG" id="COG1704">
    <property type="taxonomic scope" value="Bacteria"/>
</dbReference>
<protein>
    <recommendedName>
        <fullName evidence="8">LemA family protein</fullName>
    </recommendedName>
</protein>
<name>H1PZP4_9BACT</name>
<dbReference type="InterPro" id="IPR023353">
    <property type="entry name" value="LemA-like_dom_sf"/>
</dbReference>
<sequence length="196" mass="22023">MKKNKVLWILVAVAVVLLMWVVSGYNGMVKQQEKTTTAVANVEAAYQRRADMMPQLAKMVRAYAKHENETFAAVTKARNAATQIHLDAENLTPEKLQQYEVAQNQVAQAFSRLIAVAEAYPELKASENFRTLQVQEEGTENRINEARRAFNRAVQEYNITIRSFPNVIIASMFGFNTMAKFESSASADKAPDLGFE</sequence>
<evidence type="ECO:0008006" key="8">
    <source>
        <dbReference type="Google" id="ProtNLM"/>
    </source>
</evidence>
<dbReference type="GO" id="GO:0016020">
    <property type="term" value="C:membrane"/>
    <property type="evidence" value="ECO:0007669"/>
    <property type="project" value="UniProtKB-SubCell"/>
</dbReference>
<dbReference type="SUPFAM" id="SSF140478">
    <property type="entry name" value="LemA-like"/>
    <property type="match status" value="1"/>
</dbReference>
<dbReference type="Proteomes" id="UP000016023">
    <property type="component" value="Unassembled WGS sequence"/>
</dbReference>
<accession>H1PZP4</accession>
<dbReference type="Gene3D" id="1.20.1440.20">
    <property type="entry name" value="LemA-like domain"/>
    <property type="match status" value="1"/>
</dbReference>
<keyword evidence="4" id="KW-1133">Transmembrane helix</keyword>
<organism evidence="6 7">
    <name type="scientific">Prevotella micans F0438</name>
    <dbReference type="NCBI Taxonomy" id="883158"/>
    <lineage>
        <taxon>Bacteria</taxon>
        <taxon>Pseudomonadati</taxon>
        <taxon>Bacteroidota</taxon>
        <taxon>Bacteroidia</taxon>
        <taxon>Bacteroidales</taxon>
        <taxon>Prevotellaceae</taxon>
        <taxon>Prevotella</taxon>
    </lineage>
</organism>
<evidence type="ECO:0000313" key="7">
    <source>
        <dbReference type="Proteomes" id="UP000016023"/>
    </source>
</evidence>
<dbReference type="PANTHER" id="PTHR34478:SF2">
    <property type="entry name" value="MEMBRANE PROTEIN"/>
    <property type="match status" value="1"/>
</dbReference>
<dbReference type="Pfam" id="PF04011">
    <property type="entry name" value="LemA"/>
    <property type="match status" value="1"/>
</dbReference>
<keyword evidence="3" id="KW-0812">Transmembrane</keyword>
<dbReference type="PATRIC" id="fig|883158.3.peg.140"/>
<gene>
    <name evidence="6" type="ORF">HMPREF9140_00132</name>
</gene>
<comment type="subcellular location">
    <subcellularLocation>
        <location evidence="1">Membrane</location>
        <topology evidence="1">Single-pass membrane protein</topology>
    </subcellularLocation>
</comment>
<dbReference type="STRING" id="883158.HMPREF9140_00132"/>
<comment type="similarity">
    <text evidence="2">Belongs to the LemA family.</text>
</comment>
<evidence type="ECO:0000313" key="6">
    <source>
        <dbReference type="EMBL" id="EHO74805.1"/>
    </source>
</evidence>
<reference evidence="6 7" key="1">
    <citation type="submission" date="2011-12" db="EMBL/GenBank/DDBJ databases">
        <title>The Genome Sequence of Prevotella micans F0438.</title>
        <authorList>
            <consortium name="The Broad Institute Genome Sequencing Platform"/>
            <person name="Earl A."/>
            <person name="Ward D."/>
            <person name="Feldgarden M."/>
            <person name="Gevers D."/>
            <person name="Izard J."/>
            <person name="Baranova O.V."/>
            <person name="Blanton J.M."/>
            <person name="Wade W.G."/>
            <person name="Dewhirst F.E."/>
            <person name="Young S.K."/>
            <person name="Zeng Q."/>
            <person name="Gargeya S."/>
            <person name="Fitzgerald M."/>
            <person name="Haas B."/>
            <person name="Abouelleil A."/>
            <person name="Alvarado L."/>
            <person name="Arachchi H.M."/>
            <person name="Berlin A."/>
            <person name="Chapman S.B."/>
            <person name="Gearin G."/>
            <person name="Goldberg J."/>
            <person name="Griggs A."/>
            <person name="Gujja S."/>
            <person name="Hansen M."/>
            <person name="Heiman D."/>
            <person name="Howarth C."/>
            <person name="Larimer J."/>
            <person name="Lui A."/>
            <person name="MacDonald P.J.P."/>
            <person name="McCowen C."/>
            <person name="Montmayeur A."/>
            <person name="Murphy C."/>
            <person name="Neiman D."/>
            <person name="Pearson M."/>
            <person name="Priest M."/>
            <person name="Roberts A."/>
            <person name="Saif S."/>
            <person name="Shea T."/>
            <person name="Sisk P."/>
            <person name="Stolte C."/>
            <person name="Sykes S."/>
            <person name="Wortman J."/>
            <person name="Nusbaum C."/>
            <person name="Birren B."/>
        </authorList>
    </citation>
    <scope>NUCLEOTIDE SEQUENCE [LARGE SCALE GENOMIC DNA]</scope>
    <source>
        <strain evidence="6 7">F0438</strain>
    </source>
</reference>
<keyword evidence="5" id="KW-0472">Membrane</keyword>
<dbReference type="InterPro" id="IPR007156">
    <property type="entry name" value="MamQ_LemA"/>
</dbReference>
<evidence type="ECO:0000256" key="4">
    <source>
        <dbReference type="ARBA" id="ARBA00022989"/>
    </source>
</evidence>
<evidence type="ECO:0000256" key="2">
    <source>
        <dbReference type="ARBA" id="ARBA00008854"/>
    </source>
</evidence>
<dbReference type="EMBL" id="AGWK01000003">
    <property type="protein sequence ID" value="EHO74805.1"/>
    <property type="molecule type" value="Genomic_DNA"/>
</dbReference>
<dbReference type="HOGENOM" id="CLU_056714_0_1_10"/>
<evidence type="ECO:0000256" key="1">
    <source>
        <dbReference type="ARBA" id="ARBA00004167"/>
    </source>
</evidence>
<dbReference type="RefSeq" id="WP_006951052.1">
    <property type="nucleotide sequence ID" value="NZ_JH594521.1"/>
</dbReference>